<evidence type="ECO:0000256" key="3">
    <source>
        <dbReference type="ARBA" id="ARBA00022840"/>
    </source>
</evidence>
<dbReference type="SMART" id="SM00382">
    <property type="entry name" value="AAA"/>
    <property type="match status" value="2"/>
</dbReference>
<keyword evidence="3" id="KW-0067">ATP-binding</keyword>
<dbReference type="Gene3D" id="3.40.50.300">
    <property type="entry name" value="P-loop containing nucleotide triphosphate hydrolases"/>
    <property type="match status" value="2"/>
</dbReference>
<accession>A0ABX3FU80</accession>
<keyword evidence="6" id="KW-1185">Reference proteome</keyword>
<dbReference type="InterPro" id="IPR017871">
    <property type="entry name" value="ABC_transporter-like_CS"/>
</dbReference>
<dbReference type="InterPro" id="IPR027417">
    <property type="entry name" value="P-loop_NTPase"/>
</dbReference>
<dbReference type="Pfam" id="PF00005">
    <property type="entry name" value="ABC_tran"/>
    <property type="match status" value="2"/>
</dbReference>
<dbReference type="InterPro" id="IPR003439">
    <property type="entry name" value="ABC_transporter-like_ATP-bd"/>
</dbReference>
<evidence type="ECO:0000256" key="2">
    <source>
        <dbReference type="ARBA" id="ARBA00022741"/>
    </source>
</evidence>
<protein>
    <submittedName>
        <fullName evidence="5">ABC transporter</fullName>
    </submittedName>
</protein>
<evidence type="ECO:0000259" key="4">
    <source>
        <dbReference type="PROSITE" id="PS50893"/>
    </source>
</evidence>
<dbReference type="PROSITE" id="PS00211">
    <property type="entry name" value="ABC_TRANSPORTER_1"/>
    <property type="match status" value="2"/>
</dbReference>
<organism evidence="5 6">
    <name type="scientific">Vibrio panuliri</name>
    <dbReference type="NCBI Taxonomy" id="1381081"/>
    <lineage>
        <taxon>Bacteria</taxon>
        <taxon>Pseudomonadati</taxon>
        <taxon>Pseudomonadota</taxon>
        <taxon>Gammaproteobacteria</taxon>
        <taxon>Vibrionales</taxon>
        <taxon>Vibrionaceae</taxon>
        <taxon>Vibrio</taxon>
    </lineage>
</organism>
<evidence type="ECO:0000313" key="5">
    <source>
        <dbReference type="EMBL" id="OLQ96003.1"/>
    </source>
</evidence>
<dbReference type="Proteomes" id="UP000186039">
    <property type="component" value="Unassembled WGS sequence"/>
</dbReference>
<keyword evidence="2" id="KW-0547">Nucleotide-binding</keyword>
<feature type="domain" description="ABC transporter" evidence="4">
    <location>
        <begin position="5"/>
        <end position="218"/>
    </location>
</feature>
<dbReference type="PROSITE" id="PS50893">
    <property type="entry name" value="ABC_TRANSPORTER_2"/>
    <property type="match status" value="2"/>
</dbReference>
<reference evidence="5 6" key="1">
    <citation type="submission" date="2016-09" db="EMBL/GenBank/DDBJ databases">
        <title>Genomic Taxonomy of the Vibrionaceae.</title>
        <authorList>
            <person name="Gonzalez-Castillo A."/>
            <person name="Gomez-Gil B."/>
            <person name="Enciso-Ibarra K."/>
        </authorList>
    </citation>
    <scope>NUCLEOTIDE SEQUENCE [LARGE SCALE GENOMIC DNA]</scope>
    <source>
        <strain evidence="5 6">CAIM 1902</strain>
    </source>
</reference>
<dbReference type="PANTHER" id="PTHR19211">
    <property type="entry name" value="ATP-BINDING TRANSPORT PROTEIN-RELATED"/>
    <property type="match status" value="1"/>
</dbReference>
<dbReference type="InterPro" id="IPR003593">
    <property type="entry name" value="AAA+_ATPase"/>
</dbReference>
<dbReference type="CDD" id="cd03221">
    <property type="entry name" value="ABCF_EF-3"/>
    <property type="match status" value="2"/>
</dbReference>
<name>A0ABX3FU80_9VIBR</name>
<dbReference type="PANTHER" id="PTHR19211:SF14">
    <property type="entry name" value="ATP-BINDING CASSETTE SUB-FAMILY F MEMBER 1"/>
    <property type="match status" value="1"/>
</dbReference>
<keyword evidence="1" id="KW-0677">Repeat</keyword>
<comment type="caution">
    <text evidence="5">The sequence shown here is derived from an EMBL/GenBank/DDBJ whole genome shotgun (WGS) entry which is preliminary data.</text>
</comment>
<feature type="domain" description="ABC transporter" evidence="4">
    <location>
        <begin position="286"/>
        <end position="517"/>
    </location>
</feature>
<evidence type="ECO:0000313" key="6">
    <source>
        <dbReference type="Proteomes" id="UP000186039"/>
    </source>
</evidence>
<dbReference type="InterPro" id="IPR050611">
    <property type="entry name" value="ABCF"/>
</dbReference>
<sequence>MSTFLTAQSLTLSYTSTALFKQLNATVNRGDKIGLIGHNGSGKSSLLKLLAGHQEPDEGHVSKAKQCMMSYVEQHVPNELQHISVLDALAETQERDDLWRAELLLSELGFSASDWNIPVANCSGGQQMRLLLARAIINEPDLLLLDEPSNHLDLPSLMWLEHFLLRWKGSFILVSHDQTLLDSVTNTTWVMRDQMLYSFALPCTKAREALQEKDAQDQLRFNSEQKEINRIEKSAKRLALWGKIYDNEDLARKAKTMFARKERLEEEQTELSEVSPWRLALQGEVLPANRLMETAPFAVKPAQSDMLLFDMPEARIKSGDRIAVLGSNGCGKSSLLNLLYRRYSQSHAGITPDLDSSTSAVTFHDRCRLGYYDQSLQQLDGEDTLSDALSKFVAISGEQSKRALISAGFQYARHDQKVASLSGGERARLLFVGLTLARYHLLFLDEPTNHLDMEGKEELIETLNEFEGAAVLVSHDRSLIEQSCNRFWLIQNGALTEYLSMDEVYLRLGEQSRPSLPDSAQPVKQNTFAPSEVLAEDEKLLERLIELESLLDADLQRKPKHQKPDLQKLWEDEIEKITSQL</sequence>
<dbReference type="EMBL" id="MJMH01000045">
    <property type="protein sequence ID" value="OLQ96003.1"/>
    <property type="molecule type" value="Genomic_DNA"/>
</dbReference>
<dbReference type="SUPFAM" id="SSF52540">
    <property type="entry name" value="P-loop containing nucleoside triphosphate hydrolases"/>
    <property type="match status" value="2"/>
</dbReference>
<evidence type="ECO:0000256" key="1">
    <source>
        <dbReference type="ARBA" id="ARBA00022737"/>
    </source>
</evidence>
<gene>
    <name evidence="5" type="ORF">BIY20_20310</name>
</gene>
<proteinExistence type="predicted"/>
<dbReference type="RefSeq" id="WP_075713566.1">
    <property type="nucleotide sequence ID" value="NZ_AP019654.1"/>
</dbReference>